<dbReference type="Proteomes" id="UP001283361">
    <property type="component" value="Unassembled WGS sequence"/>
</dbReference>
<dbReference type="InterPro" id="IPR050098">
    <property type="entry name" value="TFPI/VKTCI-like"/>
</dbReference>
<feature type="signal peptide" evidence="7">
    <location>
        <begin position="1"/>
        <end position="23"/>
    </location>
</feature>
<keyword evidence="7" id="KW-0732">Signal</keyword>
<dbReference type="EMBL" id="JAWDGP010000459">
    <property type="protein sequence ID" value="KAK3800444.1"/>
    <property type="molecule type" value="Genomic_DNA"/>
</dbReference>
<evidence type="ECO:0000313" key="9">
    <source>
        <dbReference type="EMBL" id="KAK3800444.1"/>
    </source>
</evidence>
<dbReference type="GO" id="GO:0005615">
    <property type="term" value="C:extracellular space"/>
    <property type="evidence" value="ECO:0007669"/>
    <property type="project" value="TreeGrafter"/>
</dbReference>
<evidence type="ECO:0000313" key="10">
    <source>
        <dbReference type="Proteomes" id="UP001283361"/>
    </source>
</evidence>
<evidence type="ECO:0000256" key="2">
    <source>
        <dbReference type="ARBA" id="ARBA00022525"/>
    </source>
</evidence>
<feature type="compositionally biased region" description="Gly residues" evidence="6">
    <location>
        <begin position="490"/>
        <end position="503"/>
    </location>
</feature>
<dbReference type="Gene3D" id="4.10.410.10">
    <property type="entry name" value="Pancreatic trypsin inhibitor Kunitz domain"/>
    <property type="match status" value="3"/>
</dbReference>
<feature type="domain" description="BPTI/Kunitz inhibitor" evidence="8">
    <location>
        <begin position="196"/>
        <end position="248"/>
    </location>
</feature>
<comment type="caution">
    <text evidence="9">The sequence shown here is derived from an EMBL/GenBank/DDBJ whole genome shotgun (WGS) entry which is preliminary data.</text>
</comment>
<evidence type="ECO:0000256" key="5">
    <source>
        <dbReference type="ARBA" id="ARBA00023157"/>
    </source>
</evidence>
<keyword evidence="3" id="KW-0646">Protease inhibitor</keyword>
<reference evidence="9" key="1">
    <citation type="journal article" date="2023" name="G3 (Bethesda)">
        <title>A reference genome for the long-term kleptoplast-retaining sea slug Elysia crispata morphotype clarki.</title>
        <authorList>
            <person name="Eastman K.E."/>
            <person name="Pendleton A.L."/>
            <person name="Shaikh M.A."/>
            <person name="Suttiyut T."/>
            <person name="Ogas R."/>
            <person name="Tomko P."/>
            <person name="Gavelis G."/>
            <person name="Widhalm J.R."/>
            <person name="Wisecaver J.H."/>
        </authorList>
    </citation>
    <scope>NUCLEOTIDE SEQUENCE</scope>
    <source>
        <strain evidence="9">ECLA1</strain>
    </source>
</reference>
<name>A0AAE1EAH9_9GAST</name>
<dbReference type="PANTHER" id="PTHR10083">
    <property type="entry name" value="KUNITZ-TYPE PROTEASE INHIBITOR-RELATED"/>
    <property type="match status" value="1"/>
</dbReference>
<evidence type="ECO:0000256" key="3">
    <source>
        <dbReference type="ARBA" id="ARBA00022690"/>
    </source>
</evidence>
<feature type="chain" id="PRO_5041956166" description="BPTI/Kunitz inhibitor domain-containing protein" evidence="7">
    <location>
        <begin position="24"/>
        <end position="577"/>
    </location>
</feature>
<comment type="subcellular location">
    <subcellularLocation>
        <location evidence="1">Secreted</location>
    </subcellularLocation>
</comment>
<dbReference type="CDD" id="cd00109">
    <property type="entry name" value="Kunitz-type"/>
    <property type="match status" value="1"/>
</dbReference>
<gene>
    <name evidence="9" type="ORF">RRG08_052826</name>
</gene>
<keyword evidence="10" id="KW-1185">Reference proteome</keyword>
<evidence type="ECO:0000256" key="6">
    <source>
        <dbReference type="SAM" id="MobiDB-lite"/>
    </source>
</evidence>
<organism evidence="9 10">
    <name type="scientific">Elysia crispata</name>
    <name type="common">lettuce slug</name>
    <dbReference type="NCBI Taxonomy" id="231223"/>
    <lineage>
        <taxon>Eukaryota</taxon>
        <taxon>Metazoa</taxon>
        <taxon>Spiralia</taxon>
        <taxon>Lophotrochozoa</taxon>
        <taxon>Mollusca</taxon>
        <taxon>Gastropoda</taxon>
        <taxon>Heterobranchia</taxon>
        <taxon>Euthyneura</taxon>
        <taxon>Panpulmonata</taxon>
        <taxon>Sacoglossa</taxon>
        <taxon>Placobranchoidea</taxon>
        <taxon>Plakobranchidae</taxon>
        <taxon>Elysia</taxon>
    </lineage>
</organism>
<keyword evidence="2" id="KW-0964">Secreted</keyword>
<keyword evidence="5" id="KW-1015">Disulfide bond</keyword>
<dbReference type="GO" id="GO:0004867">
    <property type="term" value="F:serine-type endopeptidase inhibitor activity"/>
    <property type="evidence" value="ECO:0007669"/>
    <property type="project" value="UniProtKB-KW"/>
</dbReference>
<sequence>MKESLVFLACIVAAFLLTEKANGVSDACNTLKTCTQDLKTSTWFFLAITEFPESEASWNTSWTKMCDQKPTNANCTHKKDCTNDTLLNEAKLARKRANFMCTNPGKKYAGDLEIDGLKRRACEAAAVRRCTPGTHARSVKPTYYFDLDYRTCVLYEDGRCDTQNYFSSLLDCLATCENYQPDSNSPLNEKELGKNCSFQNTEDKCNSTVIRQFRYDPAEEVCLEFWWGQCDHNSLNRFQTKTSCENICKKDPRPRTEYPSQCLQRATRGPCALWSQKYYFDTKWKVCRAFFWTRCSSGNDFPPNRFDSKEECEEMCKKSYHLDPSFGAISDDKTEIQSVCEEERDEGRRNCKEGNKKKMMWYFDRVTKKCMKYRRFACKGTTHNTFENKEDCEFLCPQPDTTNVPPECQVDVHRPEGMNISYIFGFQLGKFIYDMRAKKCREITSDLIMRGGFLTPNLFNSMEKCKAVCEVRTGPIPGEGRQNGPTPSQGGQGETTPGQGGQGETTPGQVAPRRPGKLDNMRHAIAEFGLAETSSTVIGLESENPDSSNTGYCDWTYSKKFSKSSTADALSLSLYAT</sequence>
<dbReference type="SUPFAM" id="SSF57362">
    <property type="entry name" value="BPTI-like"/>
    <property type="match status" value="4"/>
</dbReference>
<feature type="domain" description="BPTI/Kunitz inhibitor" evidence="8">
    <location>
        <begin position="340"/>
        <end position="396"/>
    </location>
</feature>
<feature type="domain" description="BPTI/Kunitz inhibitor" evidence="8">
    <location>
        <begin position="262"/>
        <end position="316"/>
    </location>
</feature>
<evidence type="ECO:0000256" key="4">
    <source>
        <dbReference type="ARBA" id="ARBA00022900"/>
    </source>
</evidence>
<accession>A0AAE1EAH9</accession>
<evidence type="ECO:0000259" key="8">
    <source>
        <dbReference type="PROSITE" id="PS50279"/>
    </source>
</evidence>
<dbReference type="InterPro" id="IPR002223">
    <property type="entry name" value="Kunitz_BPTI"/>
</dbReference>
<dbReference type="InterPro" id="IPR036880">
    <property type="entry name" value="Kunitz_BPTI_sf"/>
</dbReference>
<proteinExistence type="predicted"/>
<feature type="region of interest" description="Disordered" evidence="6">
    <location>
        <begin position="474"/>
        <end position="516"/>
    </location>
</feature>
<protein>
    <recommendedName>
        <fullName evidence="8">BPTI/Kunitz inhibitor domain-containing protein</fullName>
    </recommendedName>
</protein>
<evidence type="ECO:0000256" key="1">
    <source>
        <dbReference type="ARBA" id="ARBA00004613"/>
    </source>
</evidence>
<evidence type="ECO:0000256" key="7">
    <source>
        <dbReference type="SAM" id="SignalP"/>
    </source>
</evidence>
<dbReference type="PANTHER" id="PTHR10083:SF381">
    <property type="entry name" value="BPTI_KUNITZ INHIBITOR DOMAIN-CONTAINING PROTEIN"/>
    <property type="match status" value="1"/>
</dbReference>
<keyword evidence="4" id="KW-0722">Serine protease inhibitor</keyword>
<dbReference type="PROSITE" id="PS50279">
    <property type="entry name" value="BPTI_KUNITZ_2"/>
    <property type="match status" value="3"/>
</dbReference>
<dbReference type="AlphaFoldDB" id="A0AAE1EAH9"/>
<dbReference type="Pfam" id="PF00014">
    <property type="entry name" value="Kunitz_BPTI"/>
    <property type="match status" value="3"/>
</dbReference>
<dbReference type="SMART" id="SM00131">
    <property type="entry name" value="KU"/>
    <property type="match status" value="4"/>
</dbReference>